<gene>
    <name evidence="8" type="ORF">PGQ11_011466</name>
</gene>
<feature type="compositionally biased region" description="Basic and acidic residues" evidence="6">
    <location>
        <begin position="107"/>
        <end position="125"/>
    </location>
</feature>
<name>A0ABR2HZR6_9PEZI</name>
<keyword evidence="5" id="KW-0663">Pyridoxal phosphate</keyword>
<evidence type="ECO:0000259" key="7">
    <source>
        <dbReference type="Pfam" id="PF00155"/>
    </source>
</evidence>
<dbReference type="PANTHER" id="PTHR42790:SF1">
    <property type="entry name" value="AROMATIC AMINO ACID AMINOTRANSFERASE, HYPOTHETICAL (EUROFUNG)"/>
    <property type="match status" value="1"/>
</dbReference>
<sequence>MDSSQESIRMAKPRPKDMSHHFSDVSLARTPSKMKEYYKYFLIPGIGQLAGGLPHPQFFPYDTLEAQTAKPERWTPTPNRPGADSAIASQLASTSLSSPPPPPPKNKTPDPRAAPEHVVVPHDGVEGGNPLKKVDLTTALQYGQANGYPALLSFVRQFTRENLHPNVPYEGGPEVVMTVGSTDGMSKALELFTNIWVEGKSPVSERQGLLSEVFMYANVLSQALPRGLNVVPVEMDGEGMTTEGPGGLEDVLANWDETKGKRPHLMYTVTMGHNPTSGVLSLQRRKEIYAVCSKYDVIIVEDDPYWYLQYPSAELNEAKARGLPIPEPKDANTLEKKSGYEFLDSLVPSFLNVDTDGRVVRLDTFSKTVAPGCRLGWVTAAPEIAERILRISETGTQQPSGFVQAIIAQTIMGPQQTEEGSAAMSLFSALRSNREKAAFSGWETDGWVRWLSGLRGEYERRMNRMCTILEENAYQIKQSTPVRPSDADWGVITKTQLYDFDWPRGGMFLWMRMRFEQHPLWQAPGSNGAPLNGRALTTALMIFLTHKPYLVLVSPGLMFSTTPQIAEERGWAYYRLCFAAESDENIEKCSRRLVQGIHRFFRIKKVKELEDLLDEANTVREQGLEDQDGLANMGTYLGC</sequence>
<dbReference type="SUPFAM" id="SSF53383">
    <property type="entry name" value="PLP-dependent transferases"/>
    <property type="match status" value="1"/>
</dbReference>
<evidence type="ECO:0000256" key="4">
    <source>
        <dbReference type="ARBA" id="ARBA00022679"/>
    </source>
</evidence>
<reference evidence="8 9" key="1">
    <citation type="journal article" date="2024" name="IMA Fungus">
        <title>Apiospora arundinis, a panoply of carbohydrate-active enzymes and secondary metabolites.</title>
        <authorList>
            <person name="Sorensen T."/>
            <person name="Petersen C."/>
            <person name="Muurmann A.T."/>
            <person name="Christiansen J.V."/>
            <person name="Brundto M.L."/>
            <person name="Overgaard C.K."/>
            <person name="Boysen A.T."/>
            <person name="Wollenberg R.D."/>
            <person name="Larsen T.O."/>
            <person name="Sorensen J.L."/>
            <person name="Nielsen K.L."/>
            <person name="Sondergaard T.E."/>
        </authorList>
    </citation>
    <scope>NUCLEOTIDE SEQUENCE [LARGE SCALE GENOMIC DNA]</scope>
    <source>
        <strain evidence="8 9">AAU 773</strain>
    </source>
</reference>
<feature type="region of interest" description="Disordered" evidence="6">
    <location>
        <begin position="1"/>
        <end position="24"/>
    </location>
</feature>
<dbReference type="EMBL" id="JAPCWZ010000007">
    <property type="protein sequence ID" value="KAK8855554.1"/>
    <property type="molecule type" value="Genomic_DNA"/>
</dbReference>
<dbReference type="CDD" id="cd00609">
    <property type="entry name" value="AAT_like"/>
    <property type="match status" value="1"/>
</dbReference>
<comment type="similarity">
    <text evidence="2">Belongs to the class-I pyridoxal-phosphate-dependent aminotransferase family.</text>
</comment>
<feature type="compositionally biased region" description="Low complexity" evidence="6">
    <location>
        <begin position="85"/>
        <end position="97"/>
    </location>
</feature>
<feature type="domain" description="Aminotransferase class I/classII large" evidence="7">
    <location>
        <begin position="137"/>
        <end position="419"/>
    </location>
</feature>
<feature type="compositionally biased region" description="Basic and acidic residues" evidence="6">
    <location>
        <begin position="14"/>
        <end position="23"/>
    </location>
</feature>
<dbReference type="PANTHER" id="PTHR42790">
    <property type="entry name" value="AMINOTRANSFERASE"/>
    <property type="match status" value="1"/>
</dbReference>
<dbReference type="InterPro" id="IPR050859">
    <property type="entry name" value="Class-I_PLP-dep_aminotransf"/>
</dbReference>
<protein>
    <submittedName>
        <fullName evidence="8">Pyridoxal phosphate-dependent transferase</fullName>
    </submittedName>
</protein>
<keyword evidence="9" id="KW-1185">Reference proteome</keyword>
<dbReference type="InterPro" id="IPR004839">
    <property type="entry name" value="Aminotransferase_I/II_large"/>
</dbReference>
<evidence type="ECO:0000313" key="8">
    <source>
        <dbReference type="EMBL" id="KAK8855554.1"/>
    </source>
</evidence>
<evidence type="ECO:0000313" key="9">
    <source>
        <dbReference type="Proteomes" id="UP001390339"/>
    </source>
</evidence>
<dbReference type="Gene3D" id="3.40.640.10">
    <property type="entry name" value="Type I PLP-dependent aspartate aminotransferase-like (Major domain)"/>
    <property type="match status" value="1"/>
</dbReference>
<keyword evidence="4 8" id="KW-0808">Transferase</keyword>
<keyword evidence="3" id="KW-0032">Aminotransferase</keyword>
<dbReference type="InterPro" id="IPR015421">
    <property type="entry name" value="PyrdxlP-dep_Trfase_major"/>
</dbReference>
<evidence type="ECO:0000256" key="2">
    <source>
        <dbReference type="ARBA" id="ARBA00007441"/>
    </source>
</evidence>
<dbReference type="Proteomes" id="UP001390339">
    <property type="component" value="Unassembled WGS sequence"/>
</dbReference>
<dbReference type="Pfam" id="PF00155">
    <property type="entry name" value="Aminotran_1_2"/>
    <property type="match status" value="1"/>
</dbReference>
<accession>A0ABR2HZR6</accession>
<organism evidence="8 9">
    <name type="scientific">Apiospora arundinis</name>
    <dbReference type="NCBI Taxonomy" id="335852"/>
    <lineage>
        <taxon>Eukaryota</taxon>
        <taxon>Fungi</taxon>
        <taxon>Dikarya</taxon>
        <taxon>Ascomycota</taxon>
        <taxon>Pezizomycotina</taxon>
        <taxon>Sordariomycetes</taxon>
        <taxon>Xylariomycetidae</taxon>
        <taxon>Amphisphaeriales</taxon>
        <taxon>Apiosporaceae</taxon>
        <taxon>Apiospora</taxon>
    </lineage>
</organism>
<dbReference type="GO" id="GO:0016740">
    <property type="term" value="F:transferase activity"/>
    <property type="evidence" value="ECO:0007669"/>
    <property type="project" value="UniProtKB-KW"/>
</dbReference>
<comment type="cofactor">
    <cofactor evidence="1">
        <name>pyridoxal 5'-phosphate</name>
        <dbReference type="ChEBI" id="CHEBI:597326"/>
    </cofactor>
</comment>
<evidence type="ECO:0000256" key="1">
    <source>
        <dbReference type="ARBA" id="ARBA00001933"/>
    </source>
</evidence>
<dbReference type="InterPro" id="IPR015424">
    <property type="entry name" value="PyrdxlP-dep_Trfase"/>
</dbReference>
<proteinExistence type="inferred from homology"/>
<comment type="caution">
    <text evidence="8">The sequence shown here is derived from an EMBL/GenBank/DDBJ whole genome shotgun (WGS) entry which is preliminary data.</text>
</comment>
<evidence type="ECO:0000256" key="6">
    <source>
        <dbReference type="SAM" id="MobiDB-lite"/>
    </source>
</evidence>
<evidence type="ECO:0000256" key="3">
    <source>
        <dbReference type="ARBA" id="ARBA00022576"/>
    </source>
</evidence>
<feature type="region of interest" description="Disordered" evidence="6">
    <location>
        <begin position="72"/>
        <end position="126"/>
    </location>
</feature>
<evidence type="ECO:0000256" key="5">
    <source>
        <dbReference type="ARBA" id="ARBA00022898"/>
    </source>
</evidence>